<dbReference type="SUPFAM" id="SSF55073">
    <property type="entry name" value="Nucleotide cyclase"/>
    <property type="match status" value="1"/>
</dbReference>
<evidence type="ECO:0000313" key="6">
    <source>
        <dbReference type="EMBL" id="OWK30255.1"/>
    </source>
</evidence>
<dbReference type="Proteomes" id="UP000197290">
    <property type="component" value="Unassembled WGS sequence"/>
</dbReference>
<organism evidence="6 7">
    <name type="scientific">Sphingomonas dokdonensis</name>
    <dbReference type="NCBI Taxonomy" id="344880"/>
    <lineage>
        <taxon>Bacteria</taxon>
        <taxon>Pseudomonadati</taxon>
        <taxon>Pseudomonadota</taxon>
        <taxon>Alphaproteobacteria</taxon>
        <taxon>Sphingomonadales</taxon>
        <taxon>Sphingomonadaceae</taxon>
        <taxon>Sphingomonas</taxon>
    </lineage>
</organism>
<dbReference type="SMART" id="SM00267">
    <property type="entry name" value="GGDEF"/>
    <property type="match status" value="1"/>
</dbReference>
<dbReference type="InterPro" id="IPR043128">
    <property type="entry name" value="Rev_trsase/Diguanyl_cyclase"/>
</dbReference>
<dbReference type="Gene3D" id="3.30.70.270">
    <property type="match status" value="1"/>
</dbReference>
<dbReference type="PANTHER" id="PTHR45138:SF9">
    <property type="entry name" value="DIGUANYLATE CYCLASE DGCM-RELATED"/>
    <property type="match status" value="1"/>
</dbReference>
<evidence type="ECO:0000259" key="5">
    <source>
        <dbReference type="PROSITE" id="PS50887"/>
    </source>
</evidence>
<keyword evidence="6" id="KW-0808">Transferase</keyword>
<feature type="transmembrane region" description="Helical" evidence="3">
    <location>
        <begin position="242"/>
        <end position="262"/>
    </location>
</feature>
<dbReference type="GO" id="GO:0052621">
    <property type="term" value="F:diguanylate cyclase activity"/>
    <property type="evidence" value="ECO:0007669"/>
    <property type="project" value="UniProtKB-EC"/>
</dbReference>
<comment type="catalytic activity">
    <reaction evidence="2">
        <text>2 GTP = 3',3'-c-di-GMP + 2 diphosphate</text>
        <dbReference type="Rhea" id="RHEA:24898"/>
        <dbReference type="ChEBI" id="CHEBI:33019"/>
        <dbReference type="ChEBI" id="CHEBI:37565"/>
        <dbReference type="ChEBI" id="CHEBI:58805"/>
        <dbReference type="EC" id="2.7.7.65"/>
    </reaction>
</comment>
<dbReference type="EC" id="2.7.7.65" evidence="1"/>
<dbReference type="EMBL" id="NBBI01000003">
    <property type="protein sequence ID" value="OWK30255.1"/>
    <property type="molecule type" value="Genomic_DNA"/>
</dbReference>
<evidence type="ECO:0000256" key="1">
    <source>
        <dbReference type="ARBA" id="ARBA00012528"/>
    </source>
</evidence>
<feature type="domain" description="GGDEF" evidence="5">
    <location>
        <begin position="428"/>
        <end position="556"/>
    </location>
</feature>
<keyword evidence="7" id="KW-1185">Reference proteome</keyword>
<protein>
    <recommendedName>
        <fullName evidence="1">diguanylate cyclase</fullName>
        <ecNumber evidence="1">2.7.7.65</ecNumber>
    </recommendedName>
</protein>
<keyword evidence="3" id="KW-0812">Transmembrane</keyword>
<gene>
    <name evidence="6" type="primary">ycdT_2</name>
    <name evidence="6" type="ORF">SPDO_19400</name>
</gene>
<dbReference type="InterPro" id="IPR011623">
    <property type="entry name" value="7TMR_DISM_rcpt_extracell_dom1"/>
</dbReference>
<feature type="transmembrane region" description="Helical" evidence="3">
    <location>
        <begin position="329"/>
        <end position="346"/>
    </location>
</feature>
<evidence type="ECO:0000256" key="2">
    <source>
        <dbReference type="ARBA" id="ARBA00034247"/>
    </source>
</evidence>
<dbReference type="Pfam" id="PF07695">
    <property type="entry name" value="7TMR-DISM_7TM"/>
    <property type="match status" value="1"/>
</dbReference>
<dbReference type="PANTHER" id="PTHR45138">
    <property type="entry name" value="REGULATORY COMPONENTS OF SENSORY TRANSDUCTION SYSTEM"/>
    <property type="match status" value="1"/>
</dbReference>
<sequence length="561" mass="60811">MPGWVKQCLMWLVACAVAPWALAPSASADIGVVGSPVSVCIAPVRAGDTLAAMLRARDRFDCTSDQKSFGSGDYWARSEPLSAQGPVSLRMASLWQQQVTLWTVYADGVVTKRSFDGKALARTIQFGAIVEMPLATRAAPVSRLLWRIDGAANVRGVLVGARLASPQESATSNLAMAASYGGFAGLCLAMFVYNLALWSAQRHSFQIVYCAMLLSLGGYAFSSSGALAWVWPDLPNNYRLRINYLTLAASGACAIAFARTFFEPRVFSGWLNHLTNLVIAMVLGSAILLALATGWEKVLLDRLYAFSFLLLTLTSIPVLWQAWRRRSDYLWLFACAWALPILLAAIRTAGNFGLLSWSFLLDNSTLAAMAAEALLSSLAIAYRTRLLARERDEAREQEHAARWLADHDPLTGLLNRRAFLREAIGRSGDHQLVLVDMDHFKSVNQALGHDGGDEVLRLVSRVLARVGAQSDALVARLGGEEFALLAFADAPIAVELVLHAIRAERMPSDRHVTASLGIATGPIYDEAGWQQLYRTADQALFAAKAAGRDRARGTGAVALAA</sequence>
<evidence type="ECO:0000256" key="3">
    <source>
        <dbReference type="SAM" id="Phobius"/>
    </source>
</evidence>
<dbReference type="InterPro" id="IPR029787">
    <property type="entry name" value="Nucleotide_cyclase"/>
</dbReference>
<dbReference type="Pfam" id="PF00990">
    <property type="entry name" value="GGDEF"/>
    <property type="match status" value="1"/>
</dbReference>
<dbReference type="AlphaFoldDB" id="A0A245ZKK2"/>
<keyword evidence="4" id="KW-0732">Signal</keyword>
<feature type="transmembrane region" description="Helical" evidence="3">
    <location>
        <begin position="274"/>
        <end position="292"/>
    </location>
</feature>
<feature type="chain" id="PRO_5012309235" description="diguanylate cyclase" evidence="4">
    <location>
        <begin position="29"/>
        <end position="561"/>
    </location>
</feature>
<reference evidence="6 7" key="1">
    <citation type="submission" date="2017-03" db="EMBL/GenBank/DDBJ databases">
        <title>Genome sequence of Sphingomonas dokdonensis DSM 21029.</title>
        <authorList>
            <person name="Poehlein A."/>
            <person name="Wuebbeler J.H."/>
            <person name="Steinbuechel A."/>
            <person name="Daniel R."/>
        </authorList>
    </citation>
    <scope>NUCLEOTIDE SEQUENCE [LARGE SCALE GENOMIC DNA]</scope>
    <source>
        <strain evidence="6 7">DSM 21029</strain>
    </source>
</reference>
<evidence type="ECO:0000256" key="4">
    <source>
        <dbReference type="SAM" id="SignalP"/>
    </source>
</evidence>
<keyword evidence="3" id="KW-1133">Transmembrane helix</keyword>
<comment type="caution">
    <text evidence="6">The sequence shown here is derived from an EMBL/GenBank/DDBJ whole genome shotgun (WGS) entry which is preliminary data.</text>
</comment>
<keyword evidence="6" id="KW-0548">Nucleotidyltransferase</keyword>
<keyword evidence="3" id="KW-0472">Membrane</keyword>
<dbReference type="NCBIfam" id="TIGR00254">
    <property type="entry name" value="GGDEF"/>
    <property type="match status" value="1"/>
</dbReference>
<feature type="transmembrane region" description="Helical" evidence="3">
    <location>
        <begin position="304"/>
        <end position="322"/>
    </location>
</feature>
<accession>A0A245ZKK2</accession>
<proteinExistence type="predicted"/>
<evidence type="ECO:0000313" key="7">
    <source>
        <dbReference type="Proteomes" id="UP000197290"/>
    </source>
</evidence>
<name>A0A245ZKK2_9SPHN</name>
<feature type="transmembrane region" description="Helical" evidence="3">
    <location>
        <begin position="174"/>
        <end position="195"/>
    </location>
</feature>
<dbReference type="CDD" id="cd01949">
    <property type="entry name" value="GGDEF"/>
    <property type="match status" value="1"/>
</dbReference>
<feature type="signal peptide" evidence="4">
    <location>
        <begin position="1"/>
        <end position="28"/>
    </location>
</feature>
<dbReference type="InterPro" id="IPR050469">
    <property type="entry name" value="Diguanylate_Cyclase"/>
</dbReference>
<dbReference type="InterPro" id="IPR000160">
    <property type="entry name" value="GGDEF_dom"/>
</dbReference>
<dbReference type="PROSITE" id="PS50887">
    <property type="entry name" value="GGDEF"/>
    <property type="match status" value="1"/>
</dbReference>
<feature type="transmembrane region" description="Helical" evidence="3">
    <location>
        <begin position="207"/>
        <end position="230"/>
    </location>
</feature>